<evidence type="ECO:0000313" key="3">
    <source>
        <dbReference type="WBParaSite" id="TREG1_53260.1"/>
    </source>
</evidence>
<evidence type="ECO:0000313" key="2">
    <source>
        <dbReference type="Proteomes" id="UP000050795"/>
    </source>
</evidence>
<name>A0AA85JRW1_TRIRE</name>
<reference evidence="2" key="1">
    <citation type="submission" date="2022-06" db="EMBL/GenBank/DDBJ databases">
        <authorList>
            <person name="Berger JAMES D."/>
            <person name="Berger JAMES D."/>
        </authorList>
    </citation>
    <scope>NUCLEOTIDE SEQUENCE [LARGE SCALE GENOMIC DNA]</scope>
</reference>
<reference evidence="3" key="2">
    <citation type="submission" date="2023-11" db="UniProtKB">
        <authorList>
            <consortium name="WormBaseParasite"/>
        </authorList>
    </citation>
    <scope>IDENTIFICATION</scope>
</reference>
<sequence>MPLSTLILVISTVFLLVLSSATYPPSDENLKFNKSQANNSDFNEIIAIKTITSVPLLHLVDYLWNQSETKEMKVKTFSIPSDSLYTHIYYAWKEADQHMSSVALKNDEIVGANLVVPIEILKEMYAPEKIAAILDFAIHCYAWAKPDNIQKYSNPNAYVSILRGASNTKVNQQLIRETTKYFLISAQYDAYHFVWENSSLEQTNFMSSLNYTQIVCGDSKLETNPCDWKTLGMDKLFAEQQCLYRIINNERTNNLH</sequence>
<feature type="signal peptide" evidence="1">
    <location>
        <begin position="1"/>
        <end position="21"/>
    </location>
</feature>
<proteinExistence type="predicted"/>
<feature type="chain" id="PRO_5041696078" evidence="1">
    <location>
        <begin position="22"/>
        <end position="256"/>
    </location>
</feature>
<dbReference type="Proteomes" id="UP000050795">
    <property type="component" value="Unassembled WGS sequence"/>
</dbReference>
<dbReference type="WBParaSite" id="TREG1_53260.1">
    <property type="protein sequence ID" value="TREG1_53260.1"/>
    <property type="gene ID" value="TREG1_53260"/>
</dbReference>
<keyword evidence="2" id="KW-1185">Reference proteome</keyword>
<evidence type="ECO:0000256" key="1">
    <source>
        <dbReference type="SAM" id="SignalP"/>
    </source>
</evidence>
<organism evidence="2 3">
    <name type="scientific">Trichobilharzia regenti</name>
    <name type="common">Nasal bird schistosome</name>
    <dbReference type="NCBI Taxonomy" id="157069"/>
    <lineage>
        <taxon>Eukaryota</taxon>
        <taxon>Metazoa</taxon>
        <taxon>Spiralia</taxon>
        <taxon>Lophotrochozoa</taxon>
        <taxon>Platyhelminthes</taxon>
        <taxon>Trematoda</taxon>
        <taxon>Digenea</taxon>
        <taxon>Strigeidida</taxon>
        <taxon>Schistosomatoidea</taxon>
        <taxon>Schistosomatidae</taxon>
        <taxon>Trichobilharzia</taxon>
    </lineage>
</organism>
<accession>A0AA85JRW1</accession>
<protein>
    <submittedName>
        <fullName evidence="3">Uncharacterized protein</fullName>
    </submittedName>
</protein>
<dbReference type="AlphaFoldDB" id="A0AA85JRW1"/>
<keyword evidence="1" id="KW-0732">Signal</keyword>